<feature type="disulfide bond" evidence="8">
    <location>
        <begin position="105"/>
        <end position="122"/>
    </location>
</feature>
<dbReference type="SMART" id="SM00180">
    <property type="entry name" value="EGF_Lam"/>
    <property type="match status" value="1"/>
</dbReference>
<evidence type="ECO:0000256" key="4">
    <source>
        <dbReference type="ARBA" id="ARBA00023157"/>
    </source>
</evidence>
<feature type="disulfide bond" evidence="8">
    <location>
        <begin position="103"/>
        <end position="115"/>
    </location>
</feature>
<evidence type="ECO:0000256" key="2">
    <source>
        <dbReference type="ARBA" id="ARBA00022737"/>
    </source>
</evidence>
<evidence type="ECO:0000259" key="10">
    <source>
        <dbReference type="PROSITE" id="PS50027"/>
    </source>
</evidence>
<evidence type="ECO:0000313" key="11">
    <source>
        <dbReference type="EnsemblMetazoa" id="BGLB004200-PB"/>
    </source>
</evidence>
<evidence type="ECO:0008006" key="13">
    <source>
        <dbReference type="Google" id="ProtNLM"/>
    </source>
</evidence>
<sequence>TTGPMCLEICSNYNPCKNWAECKQPEAGKNTYSCECGVRQSGKYCENQAPATCPAGWWGKIECGPCNCQSDKGFEESCNKENGTCNCKSLHYLPVNSDTCFPCDCYKLGSKDVTCNPVTGQCSCYDGVIGRRCDMCDSIFAAVSKTKQKVNDTAYQEVVTCVVFYEECPRNHAGGIWWDQVLFGQEAQQDCPDGATEC</sequence>
<proteinExistence type="predicted"/>
<dbReference type="Gene3D" id="4.10.1240.10">
    <property type="entry name" value="GPCR, family 2, extracellular hormone receptor domain"/>
    <property type="match status" value="1"/>
</dbReference>
<keyword evidence="3" id="KW-0472">Membrane</keyword>
<keyword evidence="5" id="KW-0325">Glycoprotein</keyword>
<evidence type="ECO:0000256" key="5">
    <source>
        <dbReference type="ARBA" id="ARBA00023180"/>
    </source>
</evidence>
<dbReference type="VEuPathDB" id="VectorBase:BGLB004200"/>
<evidence type="ECO:0000256" key="8">
    <source>
        <dbReference type="PROSITE-ProRule" id="PRU00460"/>
    </source>
</evidence>
<dbReference type="GO" id="GO:0004930">
    <property type="term" value="F:G protein-coupled receptor activity"/>
    <property type="evidence" value="ECO:0007669"/>
    <property type="project" value="InterPro"/>
</dbReference>
<evidence type="ECO:0000256" key="3">
    <source>
        <dbReference type="ARBA" id="ARBA00022989"/>
    </source>
</evidence>
<dbReference type="FunFam" id="2.10.25.10:FF:000011">
    <property type="entry name" value="Cadherin EGF LAG seven-pass G-type receptor"/>
    <property type="match status" value="1"/>
</dbReference>
<dbReference type="InterPro" id="IPR000742">
    <property type="entry name" value="EGF"/>
</dbReference>
<feature type="domain" description="Laminin EGF-like" evidence="10">
    <location>
        <begin position="103"/>
        <end position="148"/>
    </location>
</feature>
<dbReference type="STRING" id="6526.A0A2C9JL89"/>
<dbReference type="EnsemblMetazoa" id="BGLB004200-RB">
    <property type="protein sequence ID" value="BGLB004200-PB"/>
    <property type="gene ID" value="BGLB004200"/>
</dbReference>
<evidence type="ECO:0000256" key="7">
    <source>
        <dbReference type="PROSITE-ProRule" id="PRU00076"/>
    </source>
</evidence>
<keyword evidence="6 8" id="KW-0424">Laminin EGF-like domain</keyword>
<keyword evidence="7" id="KW-0245">EGF-like domain</keyword>
<feature type="disulfide bond" evidence="7">
    <location>
        <begin position="36"/>
        <end position="45"/>
    </location>
</feature>
<name>A0A2C9JL89_BIOGL</name>
<dbReference type="Proteomes" id="UP000076420">
    <property type="component" value="Unassembled WGS sequence"/>
</dbReference>
<dbReference type="KEGG" id="bgt:106058671"/>
<dbReference type="GO" id="GO:0016020">
    <property type="term" value="C:membrane"/>
    <property type="evidence" value="ECO:0007669"/>
    <property type="project" value="InterPro"/>
</dbReference>
<keyword evidence="1" id="KW-0812">Transmembrane</keyword>
<dbReference type="PROSITE" id="PS50026">
    <property type="entry name" value="EGF_3"/>
    <property type="match status" value="1"/>
</dbReference>
<accession>A0A2C9JL89</accession>
<dbReference type="PROSITE" id="PS50027">
    <property type="entry name" value="EGF_LAM_2"/>
    <property type="match status" value="1"/>
</dbReference>
<dbReference type="PROSITE" id="PS00022">
    <property type="entry name" value="EGF_1"/>
    <property type="match status" value="1"/>
</dbReference>
<keyword evidence="4 7" id="KW-1015">Disulfide bond</keyword>
<dbReference type="GO" id="GO:0098609">
    <property type="term" value="P:cell-cell adhesion"/>
    <property type="evidence" value="ECO:0007669"/>
    <property type="project" value="TreeGrafter"/>
</dbReference>
<evidence type="ECO:0000313" key="12">
    <source>
        <dbReference type="Proteomes" id="UP000076420"/>
    </source>
</evidence>
<evidence type="ECO:0000256" key="6">
    <source>
        <dbReference type="ARBA" id="ARBA00023292"/>
    </source>
</evidence>
<dbReference type="PANTHER" id="PTHR24026:SF51">
    <property type="entry name" value="PROTOCADHERIN-LIKE WING POLARITY PROTEIN STAN"/>
    <property type="match status" value="1"/>
</dbReference>
<dbReference type="InterPro" id="IPR002049">
    <property type="entry name" value="LE_dom"/>
</dbReference>
<protein>
    <recommendedName>
        <fullName evidence="13">EGF-like domain-containing protein</fullName>
    </recommendedName>
</protein>
<dbReference type="AlphaFoldDB" id="A0A2C9JL89"/>
<feature type="domain" description="EGF-like" evidence="9">
    <location>
        <begin position="7"/>
        <end position="46"/>
    </location>
</feature>
<dbReference type="Gene3D" id="2.10.25.10">
    <property type="entry name" value="Laminin"/>
    <property type="match status" value="1"/>
</dbReference>
<feature type="disulfide bond" evidence="8">
    <location>
        <begin position="124"/>
        <end position="133"/>
    </location>
</feature>
<evidence type="ECO:0000256" key="1">
    <source>
        <dbReference type="ARBA" id="ARBA00022692"/>
    </source>
</evidence>
<keyword evidence="3" id="KW-1133">Transmembrane helix</keyword>
<comment type="caution">
    <text evidence="7">Lacks conserved residue(s) required for the propagation of feature annotation.</text>
</comment>
<reference evidence="11" key="1">
    <citation type="submission" date="2020-05" db="UniProtKB">
        <authorList>
            <consortium name="EnsemblMetazoa"/>
        </authorList>
    </citation>
    <scope>IDENTIFICATION</scope>
    <source>
        <strain evidence="11">BB02</strain>
    </source>
</reference>
<dbReference type="SUPFAM" id="SSF57196">
    <property type="entry name" value="EGF/Laminin"/>
    <property type="match status" value="1"/>
</dbReference>
<gene>
    <name evidence="11" type="primary">106058671</name>
</gene>
<evidence type="ECO:0000259" key="9">
    <source>
        <dbReference type="PROSITE" id="PS50026"/>
    </source>
</evidence>
<dbReference type="PANTHER" id="PTHR24026">
    <property type="entry name" value="FAT ATYPICAL CADHERIN-RELATED"/>
    <property type="match status" value="1"/>
</dbReference>
<dbReference type="Pfam" id="PF00053">
    <property type="entry name" value="EGF_laminin"/>
    <property type="match status" value="1"/>
</dbReference>
<dbReference type="InterPro" id="IPR036445">
    <property type="entry name" value="GPCR_2_extracell_dom_sf"/>
</dbReference>
<dbReference type="VEuPathDB" id="VectorBase:BGLAX_038510"/>
<dbReference type="CDD" id="cd00055">
    <property type="entry name" value="EGF_Lam"/>
    <property type="match status" value="1"/>
</dbReference>
<keyword evidence="2" id="KW-0677">Repeat</keyword>
<organism evidence="11 12">
    <name type="scientific">Biomphalaria glabrata</name>
    <name type="common">Bloodfluke planorb</name>
    <name type="synonym">Freshwater snail</name>
    <dbReference type="NCBI Taxonomy" id="6526"/>
    <lineage>
        <taxon>Eukaryota</taxon>
        <taxon>Metazoa</taxon>
        <taxon>Spiralia</taxon>
        <taxon>Lophotrochozoa</taxon>
        <taxon>Mollusca</taxon>
        <taxon>Gastropoda</taxon>
        <taxon>Heterobranchia</taxon>
        <taxon>Euthyneura</taxon>
        <taxon>Panpulmonata</taxon>
        <taxon>Hygrophila</taxon>
        <taxon>Lymnaeoidea</taxon>
        <taxon>Planorbidae</taxon>
        <taxon>Biomphalaria</taxon>
    </lineage>
</organism>